<dbReference type="EMBL" id="JAJEPR010000047">
    <property type="protein sequence ID" value="MCC2191303.1"/>
    <property type="molecule type" value="Genomic_DNA"/>
</dbReference>
<dbReference type="Pfam" id="PF08281">
    <property type="entry name" value="Sigma70_r4_2"/>
    <property type="match status" value="1"/>
</dbReference>
<evidence type="ECO:0000256" key="3">
    <source>
        <dbReference type="ARBA" id="ARBA00023082"/>
    </source>
</evidence>
<keyword evidence="4" id="KW-0238">DNA-binding</keyword>
<evidence type="ECO:0000256" key="1">
    <source>
        <dbReference type="ARBA" id="ARBA00010641"/>
    </source>
</evidence>
<evidence type="ECO:0000313" key="8">
    <source>
        <dbReference type="EMBL" id="MCC2191303.1"/>
    </source>
</evidence>
<dbReference type="SUPFAM" id="SSF88946">
    <property type="entry name" value="Sigma2 domain of RNA polymerase sigma factors"/>
    <property type="match status" value="1"/>
</dbReference>
<evidence type="ECO:0000259" key="6">
    <source>
        <dbReference type="Pfam" id="PF04542"/>
    </source>
</evidence>
<dbReference type="InterPro" id="IPR039425">
    <property type="entry name" value="RNA_pol_sigma-70-like"/>
</dbReference>
<evidence type="ECO:0000256" key="5">
    <source>
        <dbReference type="ARBA" id="ARBA00023163"/>
    </source>
</evidence>
<evidence type="ECO:0000259" key="7">
    <source>
        <dbReference type="Pfam" id="PF08281"/>
    </source>
</evidence>
<name>A0AAE3DVL7_9FIRM</name>
<dbReference type="InterPro" id="IPR014284">
    <property type="entry name" value="RNA_pol_sigma-70_dom"/>
</dbReference>
<dbReference type="InterPro" id="IPR036388">
    <property type="entry name" value="WH-like_DNA-bd_sf"/>
</dbReference>
<keyword evidence="2" id="KW-0805">Transcription regulation</keyword>
<dbReference type="InterPro" id="IPR013249">
    <property type="entry name" value="RNA_pol_sigma70_r4_t2"/>
</dbReference>
<protein>
    <submittedName>
        <fullName evidence="8">Sigma-70 family RNA polymerase sigma factor</fullName>
    </submittedName>
</protein>
<organism evidence="8 9">
    <name type="scientific">Fusicatenibacter faecihominis</name>
    <dbReference type="NCBI Taxonomy" id="2881276"/>
    <lineage>
        <taxon>Bacteria</taxon>
        <taxon>Bacillati</taxon>
        <taxon>Bacillota</taxon>
        <taxon>Clostridia</taxon>
        <taxon>Lachnospirales</taxon>
        <taxon>Lachnospiraceae</taxon>
        <taxon>Fusicatenibacter</taxon>
    </lineage>
</organism>
<comment type="caution">
    <text evidence="8">The sequence shown here is derived from an EMBL/GenBank/DDBJ whole genome shotgun (WGS) entry which is preliminary data.</text>
</comment>
<proteinExistence type="inferred from homology"/>
<dbReference type="Proteomes" id="UP001197875">
    <property type="component" value="Unassembled WGS sequence"/>
</dbReference>
<evidence type="ECO:0000313" key="9">
    <source>
        <dbReference type="Proteomes" id="UP001197875"/>
    </source>
</evidence>
<dbReference type="AlphaFoldDB" id="A0AAE3DVL7"/>
<dbReference type="GO" id="GO:0003677">
    <property type="term" value="F:DNA binding"/>
    <property type="evidence" value="ECO:0007669"/>
    <property type="project" value="UniProtKB-KW"/>
</dbReference>
<gene>
    <name evidence="8" type="ORF">LKD71_16165</name>
</gene>
<feature type="domain" description="RNA polymerase sigma-70 region 2" evidence="6">
    <location>
        <begin position="27"/>
        <end position="82"/>
    </location>
</feature>
<dbReference type="GO" id="GO:0006352">
    <property type="term" value="P:DNA-templated transcription initiation"/>
    <property type="evidence" value="ECO:0007669"/>
    <property type="project" value="InterPro"/>
</dbReference>
<sequence length="189" mass="21792">MDTLLEDVKIIELFFARTEQAIAELAAKYGSTCKRIANNILKCEPDAEECVNDTYLAAWNAIPPERPDPLRTYIFRITRNIATAKYHANTALKRNSYYDVALDELEECLTSASTIEQEVDAKELSQEIDRFLDSLDQESRVMFVARYWYSDSITEIAKRLRTTNNNVSVRLSRIRSKLKNHLQKAGYDL</sequence>
<dbReference type="NCBIfam" id="TIGR02937">
    <property type="entry name" value="sigma70-ECF"/>
    <property type="match status" value="1"/>
</dbReference>
<comment type="similarity">
    <text evidence="1">Belongs to the sigma-70 factor family. ECF subfamily.</text>
</comment>
<dbReference type="GO" id="GO:0016987">
    <property type="term" value="F:sigma factor activity"/>
    <property type="evidence" value="ECO:0007669"/>
    <property type="project" value="UniProtKB-KW"/>
</dbReference>
<keyword evidence="5" id="KW-0804">Transcription</keyword>
<accession>A0AAE3DVL7</accession>
<keyword evidence="9" id="KW-1185">Reference proteome</keyword>
<dbReference type="InterPro" id="IPR013324">
    <property type="entry name" value="RNA_pol_sigma_r3/r4-like"/>
</dbReference>
<dbReference type="PANTHER" id="PTHR43133">
    <property type="entry name" value="RNA POLYMERASE ECF-TYPE SIGMA FACTO"/>
    <property type="match status" value="1"/>
</dbReference>
<dbReference type="SUPFAM" id="SSF88659">
    <property type="entry name" value="Sigma3 and sigma4 domains of RNA polymerase sigma factors"/>
    <property type="match status" value="1"/>
</dbReference>
<keyword evidence="3" id="KW-0731">Sigma factor</keyword>
<dbReference type="Pfam" id="PF04542">
    <property type="entry name" value="Sigma70_r2"/>
    <property type="match status" value="1"/>
</dbReference>
<evidence type="ECO:0000256" key="4">
    <source>
        <dbReference type="ARBA" id="ARBA00023125"/>
    </source>
</evidence>
<dbReference type="Gene3D" id="1.10.1740.10">
    <property type="match status" value="1"/>
</dbReference>
<dbReference type="PANTHER" id="PTHR43133:SF8">
    <property type="entry name" value="RNA POLYMERASE SIGMA FACTOR HI_1459-RELATED"/>
    <property type="match status" value="1"/>
</dbReference>
<dbReference type="Gene3D" id="1.10.10.10">
    <property type="entry name" value="Winged helix-like DNA-binding domain superfamily/Winged helix DNA-binding domain"/>
    <property type="match status" value="1"/>
</dbReference>
<reference evidence="8 9" key="1">
    <citation type="submission" date="2021-10" db="EMBL/GenBank/DDBJ databases">
        <title>Anaerobic single-cell dispensing facilitates the cultivation of human gut bacteria.</title>
        <authorList>
            <person name="Afrizal A."/>
        </authorList>
    </citation>
    <scope>NUCLEOTIDE SEQUENCE [LARGE SCALE GENOMIC DNA]</scope>
    <source>
        <strain evidence="8 9">CLA-AA-H277</strain>
    </source>
</reference>
<dbReference type="RefSeq" id="WP_227338914.1">
    <property type="nucleotide sequence ID" value="NZ_JAJEPR010000047.1"/>
</dbReference>
<evidence type="ECO:0000256" key="2">
    <source>
        <dbReference type="ARBA" id="ARBA00023015"/>
    </source>
</evidence>
<dbReference type="InterPro" id="IPR007627">
    <property type="entry name" value="RNA_pol_sigma70_r2"/>
</dbReference>
<feature type="domain" description="RNA polymerase sigma factor 70 region 4 type 2" evidence="7">
    <location>
        <begin position="126"/>
        <end position="178"/>
    </location>
</feature>
<dbReference type="InterPro" id="IPR013325">
    <property type="entry name" value="RNA_pol_sigma_r2"/>
</dbReference>